<evidence type="ECO:0000256" key="2">
    <source>
        <dbReference type="ARBA" id="ARBA00009241"/>
    </source>
</evidence>
<dbReference type="Gene3D" id="1.10.287.1130">
    <property type="entry name" value="CytochromE C oxidase copper chaperone"/>
    <property type="match status" value="1"/>
</dbReference>
<evidence type="ECO:0000256" key="3">
    <source>
        <dbReference type="ARBA" id="ARBA00022723"/>
    </source>
</evidence>
<sequence>MPTLVHGTPAPACSAPEIKPTNPLNPQGIKSCCACPETKTARDECFMRNDSDAASEACKDLVQKHIACMRGYGFNI</sequence>
<dbReference type="PANTHER" id="PTHR16719:SF0">
    <property type="entry name" value="CYTOCHROME C OXIDASE COPPER CHAPERONE"/>
    <property type="match status" value="1"/>
</dbReference>
<dbReference type="OrthoDB" id="1915887at2759"/>
<feature type="binding site" evidence="8">
    <location>
        <position position="32"/>
    </location>
    <ligand>
        <name>Cu cation</name>
        <dbReference type="ChEBI" id="CHEBI:23378"/>
    </ligand>
</feature>
<gene>
    <name evidence="9" type="ORF">BS47DRAFT_868573</name>
</gene>
<dbReference type="GO" id="GO:0033617">
    <property type="term" value="P:mitochondrial respiratory chain complex IV assembly"/>
    <property type="evidence" value="ECO:0007669"/>
    <property type="project" value="TreeGrafter"/>
</dbReference>
<evidence type="ECO:0000256" key="7">
    <source>
        <dbReference type="ARBA" id="ARBA00023186"/>
    </source>
</evidence>
<evidence type="ECO:0008006" key="11">
    <source>
        <dbReference type="Google" id="ProtNLM"/>
    </source>
</evidence>
<name>A0A9P6AYX2_9AGAM</name>
<dbReference type="SUPFAM" id="SSF47072">
    <property type="entry name" value="Cysteine alpha-hairpin motif"/>
    <property type="match status" value="1"/>
</dbReference>
<organism evidence="9 10">
    <name type="scientific">Hydnum rufescens UP504</name>
    <dbReference type="NCBI Taxonomy" id="1448309"/>
    <lineage>
        <taxon>Eukaryota</taxon>
        <taxon>Fungi</taxon>
        <taxon>Dikarya</taxon>
        <taxon>Basidiomycota</taxon>
        <taxon>Agaricomycotina</taxon>
        <taxon>Agaricomycetes</taxon>
        <taxon>Cantharellales</taxon>
        <taxon>Hydnaceae</taxon>
        <taxon>Hydnum</taxon>
    </lineage>
</organism>
<keyword evidence="3 8" id="KW-0479">Metal-binding</keyword>
<dbReference type="Pfam" id="PF05051">
    <property type="entry name" value="COX17"/>
    <property type="match status" value="1"/>
</dbReference>
<accession>A0A9P6AYX2</accession>
<dbReference type="Proteomes" id="UP000886523">
    <property type="component" value="Unassembled WGS sequence"/>
</dbReference>
<keyword evidence="7" id="KW-0143">Chaperone</keyword>
<dbReference type="AlphaFoldDB" id="A0A9P6AYX2"/>
<dbReference type="GO" id="GO:0005758">
    <property type="term" value="C:mitochondrial intermembrane space"/>
    <property type="evidence" value="ECO:0007669"/>
    <property type="project" value="UniProtKB-SubCell"/>
</dbReference>
<dbReference type="PANTHER" id="PTHR16719">
    <property type="entry name" value="CYTOCHROME C OXIDASE COPPER CHAPERONE"/>
    <property type="match status" value="1"/>
</dbReference>
<protein>
    <recommendedName>
        <fullName evidence="11">Cytochrome c oxidase copper chaperone</fullName>
    </recommendedName>
</protein>
<proteinExistence type="inferred from homology"/>
<comment type="subcellular location">
    <subcellularLocation>
        <location evidence="1">Mitochondrion intermembrane space</location>
    </subcellularLocation>
</comment>
<dbReference type="GO" id="GO:0005507">
    <property type="term" value="F:copper ion binding"/>
    <property type="evidence" value="ECO:0007669"/>
    <property type="project" value="InterPro"/>
</dbReference>
<evidence type="ECO:0000313" key="9">
    <source>
        <dbReference type="EMBL" id="KAF9514422.1"/>
    </source>
</evidence>
<comment type="similarity">
    <text evidence="2">Belongs to the COX17 family.</text>
</comment>
<dbReference type="InterPro" id="IPR007745">
    <property type="entry name" value="Cyt_c_oxidase_Cu-chaperone"/>
</dbReference>
<evidence type="ECO:0000313" key="10">
    <source>
        <dbReference type="Proteomes" id="UP000886523"/>
    </source>
</evidence>
<evidence type="ECO:0000256" key="4">
    <source>
        <dbReference type="ARBA" id="ARBA00023008"/>
    </source>
</evidence>
<reference evidence="9" key="1">
    <citation type="journal article" date="2020" name="Nat. Commun.">
        <title>Large-scale genome sequencing of mycorrhizal fungi provides insights into the early evolution of symbiotic traits.</title>
        <authorList>
            <person name="Miyauchi S."/>
            <person name="Kiss E."/>
            <person name="Kuo A."/>
            <person name="Drula E."/>
            <person name="Kohler A."/>
            <person name="Sanchez-Garcia M."/>
            <person name="Morin E."/>
            <person name="Andreopoulos B."/>
            <person name="Barry K.W."/>
            <person name="Bonito G."/>
            <person name="Buee M."/>
            <person name="Carver A."/>
            <person name="Chen C."/>
            <person name="Cichocki N."/>
            <person name="Clum A."/>
            <person name="Culley D."/>
            <person name="Crous P.W."/>
            <person name="Fauchery L."/>
            <person name="Girlanda M."/>
            <person name="Hayes R.D."/>
            <person name="Keri Z."/>
            <person name="LaButti K."/>
            <person name="Lipzen A."/>
            <person name="Lombard V."/>
            <person name="Magnuson J."/>
            <person name="Maillard F."/>
            <person name="Murat C."/>
            <person name="Nolan M."/>
            <person name="Ohm R.A."/>
            <person name="Pangilinan J."/>
            <person name="Pereira M.F."/>
            <person name="Perotto S."/>
            <person name="Peter M."/>
            <person name="Pfister S."/>
            <person name="Riley R."/>
            <person name="Sitrit Y."/>
            <person name="Stielow J.B."/>
            <person name="Szollosi G."/>
            <person name="Zifcakova L."/>
            <person name="Stursova M."/>
            <person name="Spatafora J.W."/>
            <person name="Tedersoo L."/>
            <person name="Vaario L.M."/>
            <person name="Yamada A."/>
            <person name="Yan M."/>
            <person name="Wang P."/>
            <person name="Xu J."/>
            <person name="Bruns T."/>
            <person name="Baldrian P."/>
            <person name="Vilgalys R."/>
            <person name="Dunand C."/>
            <person name="Henrissat B."/>
            <person name="Grigoriev I.V."/>
            <person name="Hibbett D."/>
            <person name="Nagy L.G."/>
            <person name="Martin F.M."/>
        </authorList>
    </citation>
    <scope>NUCLEOTIDE SEQUENCE</scope>
    <source>
        <strain evidence="9">UP504</strain>
    </source>
</reference>
<evidence type="ECO:0000256" key="1">
    <source>
        <dbReference type="ARBA" id="ARBA00004569"/>
    </source>
</evidence>
<feature type="binding site" evidence="8">
    <location>
        <position position="33"/>
    </location>
    <ligand>
        <name>Cu cation</name>
        <dbReference type="ChEBI" id="CHEBI:23378"/>
    </ligand>
</feature>
<dbReference type="GO" id="GO:0016531">
    <property type="term" value="F:copper chaperone activity"/>
    <property type="evidence" value="ECO:0007669"/>
    <property type="project" value="InterPro"/>
</dbReference>
<keyword evidence="10" id="KW-1185">Reference proteome</keyword>
<evidence type="ECO:0000256" key="6">
    <source>
        <dbReference type="ARBA" id="ARBA00023157"/>
    </source>
</evidence>
<dbReference type="EMBL" id="MU128960">
    <property type="protein sequence ID" value="KAF9514422.1"/>
    <property type="molecule type" value="Genomic_DNA"/>
</dbReference>
<keyword evidence="4 8" id="KW-0186">Copper</keyword>
<keyword evidence="5" id="KW-0496">Mitochondrion</keyword>
<dbReference type="InterPro" id="IPR009069">
    <property type="entry name" value="Cys_alpha_HP_mot_SF"/>
</dbReference>
<dbReference type="PROSITE" id="PS51808">
    <property type="entry name" value="CHCH"/>
    <property type="match status" value="1"/>
</dbReference>
<evidence type="ECO:0000256" key="8">
    <source>
        <dbReference type="PIRSR" id="PIRSR607745-1"/>
    </source>
</evidence>
<keyword evidence="6" id="KW-1015">Disulfide bond</keyword>
<comment type="caution">
    <text evidence="9">The sequence shown here is derived from an EMBL/GenBank/DDBJ whole genome shotgun (WGS) entry which is preliminary data.</text>
</comment>
<evidence type="ECO:0000256" key="5">
    <source>
        <dbReference type="ARBA" id="ARBA00023128"/>
    </source>
</evidence>